<comment type="caution">
    <text evidence="1">The sequence shown here is derived from an EMBL/GenBank/DDBJ whole genome shotgun (WGS) entry which is preliminary data.</text>
</comment>
<dbReference type="AlphaFoldDB" id="X0XVF9"/>
<gene>
    <name evidence="1" type="ORF">S01H1_63899</name>
</gene>
<sequence>MTTAILLACSLLATLLVVALAREVRLRRALQKLLAKLLNAWRTKHARDPLTVV</sequence>
<organism evidence="1">
    <name type="scientific">marine sediment metagenome</name>
    <dbReference type="NCBI Taxonomy" id="412755"/>
    <lineage>
        <taxon>unclassified sequences</taxon>
        <taxon>metagenomes</taxon>
        <taxon>ecological metagenomes</taxon>
    </lineage>
</organism>
<protein>
    <submittedName>
        <fullName evidence="1">Uncharacterized protein</fullName>
    </submittedName>
</protein>
<evidence type="ECO:0000313" key="1">
    <source>
        <dbReference type="EMBL" id="GAG39227.1"/>
    </source>
</evidence>
<name>X0XVF9_9ZZZZ</name>
<accession>X0XVF9</accession>
<proteinExistence type="predicted"/>
<reference evidence="1" key="1">
    <citation type="journal article" date="2014" name="Front. Microbiol.">
        <title>High frequency of phylogenetically diverse reductive dehalogenase-homologous genes in deep subseafloor sedimentary metagenomes.</title>
        <authorList>
            <person name="Kawai M."/>
            <person name="Futagami T."/>
            <person name="Toyoda A."/>
            <person name="Takaki Y."/>
            <person name="Nishi S."/>
            <person name="Hori S."/>
            <person name="Arai W."/>
            <person name="Tsubouchi T."/>
            <person name="Morono Y."/>
            <person name="Uchiyama I."/>
            <person name="Ito T."/>
            <person name="Fujiyama A."/>
            <person name="Inagaki F."/>
            <person name="Takami H."/>
        </authorList>
    </citation>
    <scope>NUCLEOTIDE SEQUENCE</scope>
    <source>
        <strain evidence="1">Expedition CK06-06</strain>
    </source>
</reference>
<dbReference type="EMBL" id="BARS01042080">
    <property type="protein sequence ID" value="GAG39227.1"/>
    <property type="molecule type" value="Genomic_DNA"/>
</dbReference>